<keyword evidence="7" id="KW-1185">Reference proteome</keyword>
<organism evidence="6 7">
    <name type="scientific">Paenibacillus sabuli</name>
    <dbReference type="NCBI Taxonomy" id="2772509"/>
    <lineage>
        <taxon>Bacteria</taxon>
        <taxon>Bacillati</taxon>
        <taxon>Bacillota</taxon>
        <taxon>Bacilli</taxon>
        <taxon>Bacillales</taxon>
        <taxon>Paenibacillaceae</taxon>
        <taxon>Paenibacillus</taxon>
    </lineage>
</organism>
<dbReference type="PANTHER" id="PTHR30055">
    <property type="entry name" value="HTH-TYPE TRANSCRIPTIONAL REGULATOR RUTR"/>
    <property type="match status" value="1"/>
</dbReference>
<dbReference type="InterPro" id="IPR009057">
    <property type="entry name" value="Homeodomain-like_sf"/>
</dbReference>
<dbReference type="SUPFAM" id="SSF46689">
    <property type="entry name" value="Homeodomain-like"/>
    <property type="match status" value="1"/>
</dbReference>
<dbReference type="EMBL" id="JACXIZ010000007">
    <property type="protein sequence ID" value="MBD2844006.1"/>
    <property type="molecule type" value="Genomic_DNA"/>
</dbReference>
<feature type="domain" description="HTH tetR-type" evidence="5">
    <location>
        <begin position="12"/>
        <end position="72"/>
    </location>
</feature>
<evidence type="ECO:0000313" key="7">
    <source>
        <dbReference type="Proteomes" id="UP000621560"/>
    </source>
</evidence>
<protein>
    <submittedName>
        <fullName evidence="6">TetR family transcriptional regulator</fullName>
    </submittedName>
</protein>
<accession>A0A927GQ83</accession>
<evidence type="ECO:0000256" key="1">
    <source>
        <dbReference type="ARBA" id="ARBA00023015"/>
    </source>
</evidence>
<sequence length="204" mass="22742">MHKPSLREIKKEATAHALAEAAFELARERGLDGFVVEDVVQRAGYSRRTFANHFACKEEAVAVSAISFVAFDDAEHVLDELPEESTPLDVLQQLLQTQFTAALLRKLHELVLLAERYPTLEPYILNVFRSLQRAALETLEALFAERYPPGYCHMIVGAIYGAVMPVVEGLVEVPLPGRTIAYAADAPTFEQYLDAAFGYLKRGF</sequence>
<keyword evidence="3" id="KW-0804">Transcription</keyword>
<keyword evidence="2 4" id="KW-0238">DNA-binding</keyword>
<dbReference type="InterPro" id="IPR001647">
    <property type="entry name" value="HTH_TetR"/>
</dbReference>
<reference evidence="6" key="1">
    <citation type="submission" date="2020-09" db="EMBL/GenBank/DDBJ databases">
        <title>A novel bacterium of genus Paenibacillus, isolated from South China Sea.</title>
        <authorList>
            <person name="Huang H."/>
            <person name="Mo K."/>
            <person name="Hu Y."/>
        </authorList>
    </citation>
    <scope>NUCLEOTIDE SEQUENCE</scope>
    <source>
        <strain evidence="6">IB182496</strain>
    </source>
</reference>
<dbReference type="PROSITE" id="PS50977">
    <property type="entry name" value="HTH_TETR_2"/>
    <property type="match status" value="1"/>
</dbReference>
<proteinExistence type="predicted"/>
<comment type="caution">
    <text evidence="6">The sequence shown here is derived from an EMBL/GenBank/DDBJ whole genome shotgun (WGS) entry which is preliminary data.</text>
</comment>
<dbReference type="GO" id="GO:0000976">
    <property type="term" value="F:transcription cis-regulatory region binding"/>
    <property type="evidence" value="ECO:0007669"/>
    <property type="project" value="TreeGrafter"/>
</dbReference>
<evidence type="ECO:0000256" key="2">
    <source>
        <dbReference type="ARBA" id="ARBA00023125"/>
    </source>
</evidence>
<dbReference type="Pfam" id="PF00440">
    <property type="entry name" value="TetR_N"/>
    <property type="match status" value="1"/>
</dbReference>
<dbReference type="InterPro" id="IPR050109">
    <property type="entry name" value="HTH-type_TetR-like_transc_reg"/>
</dbReference>
<evidence type="ECO:0000313" key="6">
    <source>
        <dbReference type="EMBL" id="MBD2844006.1"/>
    </source>
</evidence>
<dbReference type="AlphaFoldDB" id="A0A927GQ83"/>
<dbReference type="GO" id="GO:0003700">
    <property type="term" value="F:DNA-binding transcription factor activity"/>
    <property type="evidence" value="ECO:0007669"/>
    <property type="project" value="TreeGrafter"/>
</dbReference>
<name>A0A927GQ83_9BACL</name>
<evidence type="ECO:0000259" key="5">
    <source>
        <dbReference type="PROSITE" id="PS50977"/>
    </source>
</evidence>
<evidence type="ECO:0000256" key="4">
    <source>
        <dbReference type="PROSITE-ProRule" id="PRU00335"/>
    </source>
</evidence>
<keyword evidence="1" id="KW-0805">Transcription regulation</keyword>
<gene>
    <name evidence="6" type="ORF">IDH44_02280</name>
</gene>
<dbReference type="Gene3D" id="1.10.357.10">
    <property type="entry name" value="Tetracycline Repressor, domain 2"/>
    <property type="match status" value="1"/>
</dbReference>
<dbReference type="PANTHER" id="PTHR30055:SF234">
    <property type="entry name" value="HTH-TYPE TRANSCRIPTIONAL REGULATOR BETI"/>
    <property type="match status" value="1"/>
</dbReference>
<feature type="DNA-binding region" description="H-T-H motif" evidence="4">
    <location>
        <begin position="35"/>
        <end position="54"/>
    </location>
</feature>
<evidence type="ECO:0000256" key="3">
    <source>
        <dbReference type="ARBA" id="ARBA00023163"/>
    </source>
</evidence>
<dbReference type="Proteomes" id="UP000621560">
    <property type="component" value="Unassembled WGS sequence"/>
</dbReference>